<sequence length="32" mass="3734">MVPDYSFFHFVFPFYLEFFDNTVITQAAVGSP</sequence>
<proteinExistence type="predicted"/>
<protein>
    <submittedName>
        <fullName evidence="1">Uncharacterized protein</fullName>
    </submittedName>
</protein>
<evidence type="ECO:0000313" key="1">
    <source>
        <dbReference type="EMBL" id="DAG06132.1"/>
    </source>
</evidence>
<dbReference type="EMBL" id="BK016266">
    <property type="protein sequence ID" value="DAG06132.1"/>
    <property type="molecule type" value="Genomic_DNA"/>
</dbReference>
<accession>A0A8S5VHE6</accession>
<reference evidence="1" key="1">
    <citation type="journal article" date="2021" name="Proc. Natl. Acad. Sci. U.S.A.">
        <title>A Catalog of Tens of Thousands of Viruses from Human Metagenomes Reveals Hidden Associations with Chronic Diseases.</title>
        <authorList>
            <person name="Tisza M.J."/>
            <person name="Buck C.B."/>
        </authorList>
    </citation>
    <scope>NUCLEOTIDE SEQUENCE</scope>
    <source>
        <strain evidence="1">CtNxi14</strain>
    </source>
</reference>
<name>A0A8S5VHE6_9CAUD</name>
<organism evidence="1">
    <name type="scientific">Siphoviridae sp. ctNxi14</name>
    <dbReference type="NCBI Taxonomy" id="2825475"/>
    <lineage>
        <taxon>Viruses</taxon>
        <taxon>Duplodnaviria</taxon>
        <taxon>Heunggongvirae</taxon>
        <taxon>Uroviricota</taxon>
        <taxon>Caudoviricetes</taxon>
    </lineage>
</organism>